<protein>
    <submittedName>
        <fullName evidence="2">DNA-directed RNA polymerase subunit beta</fullName>
    </submittedName>
</protein>
<proteinExistence type="predicted"/>
<dbReference type="Proteomes" id="UP001219518">
    <property type="component" value="Unassembled WGS sequence"/>
</dbReference>
<keyword evidence="3" id="KW-1185">Reference proteome</keyword>
<dbReference type="GO" id="GO:0000428">
    <property type="term" value="C:DNA-directed RNA polymerase complex"/>
    <property type="evidence" value="ECO:0007669"/>
    <property type="project" value="UniProtKB-KW"/>
</dbReference>
<feature type="region of interest" description="Disordered" evidence="1">
    <location>
        <begin position="106"/>
        <end position="139"/>
    </location>
</feature>
<evidence type="ECO:0000313" key="2">
    <source>
        <dbReference type="EMBL" id="KAK3916285.1"/>
    </source>
</evidence>
<name>A0AAE1H7S1_9NEOP</name>
<evidence type="ECO:0000313" key="3">
    <source>
        <dbReference type="Proteomes" id="UP001219518"/>
    </source>
</evidence>
<evidence type="ECO:0000256" key="1">
    <source>
        <dbReference type="SAM" id="MobiDB-lite"/>
    </source>
</evidence>
<dbReference type="EMBL" id="JAHWGI010000507">
    <property type="protein sequence ID" value="KAK3916285.1"/>
    <property type="molecule type" value="Genomic_DNA"/>
</dbReference>
<keyword evidence="2" id="KW-0804">Transcription</keyword>
<reference evidence="2" key="2">
    <citation type="journal article" date="2023" name="BMC Genomics">
        <title>Pest status, molecular evolution, and epigenetic factors derived from the genome assembly of Frankliniella fusca, a thysanopteran phytovirus vector.</title>
        <authorList>
            <person name="Catto M.A."/>
            <person name="Labadie P.E."/>
            <person name="Jacobson A.L."/>
            <person name="Kennedy G.G."/>
            <person name="Srinivasan R."/>
            <person name="Hunt B.G."/>
        </authorList>
    </citation>
    <scope>NUCLEOTIDE SEQUENCE</scope>
    <source>
        <strain evidence="2">PL_HMW_Pooled</strain>
    </source>
</reference>
<accession>A0AAE1H7S1</accession>
<organism evidence="2 3">
    <name type="scientific">Frankliniella fusca</name>
    <dbReference type="NCBI Taxonomy" id="407009"/>
    <lineage>
        <taxon>Eukaryota</taxon>
        <taxon>Metazoa</taxon>
        <taxon>Ecdysozoa</taxon>
        <taxon>Arthropoda</taxon>
        <taxon>Hexapoda</taxon>
        <taxon>Insecta</taxon>
        <taxon>Pterygota</taxon>
        <taxon>Neoptera</taxon>
        <taxon>Paraneoptera</taxon>
        <taxon>Thysanoptera</taxon>
        <taxon>Terebrantia</taxon>
        <taxon>Thripoidea</taxon>
        <taxon>Thripidae</taxon>
        <taxon>Frankliniella</taxon>
    </lineage>
</organism>
<gene>
    <name evidence="2" type="ORF">KUF71_025485</name>
</gene>
<keyword evidence="2" id="KW-0240">DNA-directed RNA polymerase</keyword>
<feature type="compositionally biased region" description="Low complexity" evidence="1">
    <location>
        <begin position="111"/>
        <end position="128"/>
    </location>
</feature>
<sequence>MLATSQRLHKPAEVGDTVTIPVPLVDRGKGGPRNVLAVVSDVTEDGFYRLANEHGTLKNLVSRNQFDVSKQKIKEVSQISTSPKGKRGLATAASLLGGQGFQRCHYKTRSGSDSETSGSSQGSSTLDSSKFDSETSTPIRGRTQLHFDHDYTKQSPFTLERLQQMYSQVILPRKTWSAIQYQDNKTAFVHHNANYESEKAVVFNSFLKPGVLFGKINYPSPPLIQSKLELEEFM</sequence>
<comment type="caution">
    <text evidence="2">The sequence shown here is derived from an EMBL/GenBank/DDBJ whole genome shotgun (WGS) entry which is preliminary data.</text>
</comment>
<dbReference type="AlphaFoldDB" id="A0AAE1H7S1"/>
<reference evidence="2" key="1">
    <citation type="submission" date="2021-07" db="EMBL/GenBank/DDBJ databases">
        <authorList>
            <person name="Catto M.A."/>
            <person name="Jacobson A."/>
            <person name="Kennedy G."/>
            <person name="Labadie P."/>
            <person name="Hunt B.G."/>
            <person name="Srinivasan R."/>
        </authorList>
    </citation>
    <scope>NUCLEOTIDE SEQUENCE</scope>
    <source>
        <strain evidence="2">PL_HMW_Pooled</strain>
        <tissue evidence="2">Head</tissue>
    </source>
</reference>